<evidence type="ECO:0000313" key="3">
    <source>
        <dbReference type="Proteomes" id="UP000249605"/>
    </source>
</evidence>
<dbReference type="AlphaFoldDB" id="A0A2U9SBZ8"/>
<geneLocation type="plasmid" evidence="2 3">
    <name>unnamed2</name>
</geneLocation>
<organism evidence="2 3">
    <name type="scientific">Azospirillum ramasamyi</name>
    <dbReference type="NCBI Taxonomy" id="682998"/>
    <lineage>
        <taxon>Bacteria</taxon>
        <taxon>Pseudomonadati</taxon>
        <taxon>Pseudomonadota</taxon>
        <taxon>Alphaproteobacteria</taxon>
        <taxon>Rhodospirillales</taxon>
        <taxon>Azospirillaceae</taxon>
        <taxon>Azospirillum</taxon>
    </lineage>
</organism>
<reference evidence="2 3" key="1">
    <citation type="submission" date="2018-06" db="EMBL/GenBank/DDBJ databases">
        <title>Complete genome sequencing of Azospirillum sp. M2T2B2.</title>
        <authorList>
            <person name="Heo J."/>
            <person name="Kim S.-J."/>
            <person name="Kwon S.-W."/>
            <person name="Anandham R."/>
        </authorList>
    </citation>
    <scope>NUCLEOTIDE SEQUENCE [LARGE SCALE GENOMIC DNA]</scope>
    <source>
        <strain evidence="2 3">M2T2B2</strain>
        <plasmid evidence="2 3">unnamed2</plasmid>
    </source>
</reference>
<dbReference type="PROSITE" id="PS51318">
    <property type="entry name" value="TAT"/>
    <property type="match status" value="1"/>
</dbReference>
<dbReference type="InterPro" id="IPR029033">
    <property type="entry name" value="His_PPase_superfam"/>
</dbReference>
<keyword evidence="3" id="KW-1185">Reference proteome</keyword>
<dbReference type="Pfam" id="PF00300">
    <property type="entry name" value="His_Phos_1"/>
    <property type="match status" value="1"/>
</dbReference>
<dbReference type="OrthoDB" id="2237472at2"/>
<accession>A0A2U9SBZ8</accession>
<dbReference type="SMART" id="SM00855">
    <property type="entry name" value="PGAM"/>
    <property type="match status" value="1"/>
</dbReference>
<dbReference type="InterPro" id="IPR006311">
    <property type="entry name" value="TAT_signal"/>
</dbReference>
<dbReference type="SUPFAM" id="SSF53254">
    <property type="entry name" value="Phosphoglycerate mutase-like"/>
    <property type="match status" value="1"/>
</dbReference>
<sequence>MPVSMSIPRRTLMALAAALLAVLAATVLATPVLAATVPATTLETAGLVVLLRHAEAPGTGDPPGFRLDDCATQRTLSDDGRAQAGRIGEQLRQLGIGKASVLSSQWCRCLETARLLDLGPVKEMSALNSFIGNPAEEKDKTTELRQFLADLPRDGQPVVLVTHQVNITALTGIFPASGEAILLRANGTPNPDRIDRLQTR</sequence>
<protein>
    <submittedName>
        <fullName evidence="2">Histidine phosphatase family protein</fullName>
    </submittedName>
</protein>
<dbReference type="Gene3D" id="3.40.50.1240">
    <property type="entry name" value="Phosphoglycerate mutase-like"/>
    <property type="match status" value="1"/>
</dbReference>
<dbReference type="RefSeq" id="WP_111069717.1">
    <property type="nucleotide sequence ID" value="NZ_CP029832.1"/>
</dbReference>
<evidence type="ECO:0000256" key="1">
    <source>
        <dbReference type="SAM" id="SignalP"/>
    </source>
</evidence>
<proteinExistence type="predicted"/>
<evidence type="ECO:0000313" key="2">
    <source>
        <dbReference type="EMBL" id="AWU96982.1"/>
    </source>
</evidence>
<gene>
    <name evidence="2" type="ORF">DM194_19985</name>
</gene>
<feature type="signal peptide" evidence="1">
    <location>
        <begin position="1"/>
        <end position="34"/>
    </location>
</feature>
<dbReference type="CDD" id="cd07040">
    <property type="entry name" value="HP"/>
    <property type="match status" value="1"/>
</dbReference>
<name>A0A2U9SBZ8_9PROT</name>
<dbReference type="InterPro" id="IPR013078">
    <property type="entry name" value="His_Pase_superF_clade-1"/>
</dbReference>
<keyword evidence="2" id="KW-0614">Plasmid</keyword>
<dbReference type="KEGG" id="azm:DM194_19985"/>
<dbReference type="Proteomes" id="UP000249605">
    <property type="component" value="Plasmid unnamed2"/>
</dbReference>
<dbReference type="EMBL" id="CP029832">
    <property type="protein sequence ID" value="AWU96982.1"/>
    <property type="molecule type" value="Genomic_DNA"/>
</dbReference>
<feature type="chain" id="PRO_5016074163" evidence="1">
    <location>
        <begin position="35"/>
        <end position="200"/>
    </location>
</feature>
<keyword evidence="1" id="KW-0732">Signal</keyword>